<dbReference type="InterPro" id="IPR027471">
    <property type="entry name" value="YbeD-like_sf"/>
</dbReference>
<dbReference type="GO" id="GO:0005829">
    <property type="term" value="C:cytosol"/>
    <property type="evidence" value="ECO:0007669"/>
    <property type="project" value="TreeGrafter"/>
</dbReference>
<evidence type="ECO:0000313" key="4">
    <source>
        <dbReference type="Proteomes" id="UP000078358"/>
    </source>
</evidence>
<dbReference type="Proteomes" id="UP000078358">
    <property type="component" value="Unassembled WGS sequence"/>
</dbReference>
<evidence type="ECO:0000256" key="1">
    <source>
        <dbReference type="ARBA" id="ARBA00008460"/>
    </source>
</evidence>
<organism evidence="3 4">
    <name type="scientific">Bibersteinia trehalosi Y31</name>
    <dbReference type="NCBI Taxonomy" id="1261658"/>
    <lineage>
        <taxon>Bacteria</taxon>
        <taxon>Pseudomonadati</taxon>
        <taxon>Pseudomonadota</taxon>
        <taxon>Gammaproteobacteria</taxon>
        <taxon>Pasteurellales</taxon>
        <taxon>Pasteurellaceae</taxon>
        <taxon>Bibersteinia</taxon>
    </lineage>
</organism>
<dbReference type="RefSeq" id="WP_025290084.1">
    <property type="nucleotide sequence ID" value="NZ_JACI01000002.1"/>
</dbReference>
<dbReference type="Gene3D" id="3.30.70.260">
    <property type="match status" value="1"/>
</dbReference>
<dbReference type="PANTHER" id="PTHR38036">
    <property type="entry name" value="UPF0250 PROTEIN YBED"/>
    <property type="match status" value="1"/>
</dbReference>
<evidence type="ECO:0000256" key="2">
    <source>
        <dbReference type="HAMAP-Rule" id="MF_00659"/>
    </source>
</evidence>
<name>A0A179CVP2_BIBTR</name>
<dbReference type="PANTHER" id="PTHR38036:SF1">
    <property type="entry name" value="UPF0250 PROTEIN YBED"/>
    <property type="match status" value="1"/>
</dbReference>
<gene>
    <name evidence="3" type="ORF">F480_06110</name>
</gene>
<dbReference type="EMBL" id="JACI01000002">
    <property type="protein sequence ID" value="OAQ13973.1"/>
    <property type="molecule type" value="Genomic_DNA"/>
</dbReference>
<reference evidence="3 4" key="1">
    <citation type="submission" date="2014-01" db="EMBL/GenBank/DDBJ databases">
        <authorList>
            <person name="Zuccon D."/>
        </authorList>
    </citation>
    <scope>NUCLEOTIDE SEQUENCE [LARGE SCALE GENOMIC DNA]</scope>
    <source>
        <strain evidence="3 4">Y31</strain>
    </source>
</reference>
<dbReference type="AlphaFoldDB" id="A0A179CVP2"/>
<proteinExistence type="inferred from homology"/>
<comment type="similarity">
    <text evidence="1 2">Belongs to the UPF0250 family.</text>
</comment>
<evidence type="ECO:0000313" key="3">
    <source>
        <dbReference type="EMBL" id="OAQ13973.1"/>
    </source>
</evidence>
<sequence length="100" mass="11340">MTTQRTVNLADLSQDKKLKDLLEFPCDFTFKVVGAARHDLIDDVVMVVQQYAKGDYNPRHAVSSKGTYHSVSIDIFAEHIDQIETLYVELAKIQGVRMVL</sequence>
<dbReference type="HAMAP" id="MF_00659">
    <property type="entry name" value="UPF0250"/>
    <property type="match status" value="1"/>
</dbReference>
<dbReference type="PATRIC" id="fig|1261658.3.peg.1206"/>
<dbReference type="SUPFAM" id="SSF117991">
    <property type="entry name" value="YbeD/HP0495-like"/>
    <property type="match status" value="1"/>
</dbReference>
<dbReference type="InterPro" id="IPR007454">
    <property type="entry name" value="UPF0250_YbeD-like"/>
</dbReference>
<dbReference type="NCBIfam" id="NF003447">
    <property type="entry name" value="PRK04998.1"/>
    <property type="match status" value="1"/>
</dbReference>
<protein>
    <recommendedName>
        <fullName evidence="2">UPF0250 protein F480_06110</fullName>
    </recommendedName>
</protein>
<accession>A0A179CVP2</accession>
<comment type="caution">
    <text evidence="3">The sequence shown here is derived from an EMBL/GenBank/DDBJ whole genome shotgun (WGS) entry which is preliminary data.</text>
</comment>
<dbReference type="Pfam" id="PF04359">
    <property type="entry name" value="DUF493"/>
    <property type="match status" value="1"/>
</dbReference>